<dbReference type="Pfam" id="PF13450">
    <property type="entry name" value="NAD_binding_8"/>
    <property type="match status" value="1"/>
</dbReference>
<accession>A0A1L4D1N2</accession>
<dbReference type="InterPro" id="IPR036188">
    <property type="entry name" value="FAD/NAD-bd_sf"/>
</dbReference>
<dbReference type="KEGG" id="saqi:AXG55_09350"/>
<evidence type="ECO:0000313" key="1">
    <source>
        <dbReference type="EMBL" id="APJ04101.1"/>
    </source>
</evidence>
<dbReference type="Proteomes" id="UP000184731">
    <property type="component" value="Chromosome"/>
</dbReference>
<dbReference type="EMBL" id="CP017834">
    <property type="protein sequence ID" value="APJ04101.1"/>
    <property type="molecule type" value="Genomic_DNA"/>
</dbReference>
<reference evidence="1 2" key="1">
    <citation type="submission" date="2016-10" db="EMBL/GenBank/DDBJ databases">
        <title>Silvanigrella aquatica sp. nov., isolated from a freshwater lake located in the Black Forest, Germany, description of Silvanigrellaceae fam. nov., Silvanigrellales ord. nov., reclassification of the order Bdellovibrionales in the class Oligoflexia, reclassification of the families Bacteriovoracaceae and Halobacteriovoraceae in the new order Bacteriovoracales ord. nov., and reclassification of the family Pseudobacteriovoracaceae in the order Oligoflexiales.</title>
        <authorList>
            <person name="Hahn M.W."/>
            <person name="Schmidt J."/>
            <person name="Koll U."/>
            <person name="Rohde M."/>
            <person name="Verbag S."/>
            <person name="Pitt A."/>
            <person name="Nakai R."/>
            <person name="Naganuma T."/>
            <person name="Lang E."/>
        </authorList>
    </citation>
    <scope>NUCLEOTIDE SEQUENCE [LARGE SCALE GENOMIC DNA]</scope>
    <source>
        <strain evidence="1 2">MWH-Nonnen-W8red</strain>
    </source>
</reference>
<protein>
    <submittedName>
        <fullName evidence="1">Spermidine dehydrogenase</fullName>
    </submittedName>
</protein>
<organism evidence="1 2">
    <name type="scientific">Silvanigrella aquatica</name>
    <dbReference type="NCBI Taxonomy" id="1915309"/>
    <lineage>
        <taxon>Bacteria</taxon>
        <taxon>Pseudomonadati</taxon>
        <taxon>Bdellovibrionota</taxon>
        <taxon>Oligoflexia</taxon>
        <taxon>Silvanigrellales</taxon>
        <taxon>Silvanigrellaceae</taxon>
        <taxon>Silvanigrella</taxon>
    </lineage>
</organism>
<gene>
    <name evidence="1" type="ORF">AXG55_09350</name>
</gene>
<dbReference type="Gene3D" id="3.50.50.60">
    <property type="entry name" value="FAD/NAD(P)-binding domain"/>
    <property type="match status" value="1"/>
</dbReference>
<keyword evidence="2" id="KW-1185">Reference proteome</keyword>
<dbReference type="InterPro" id="IPR006311">
    <property type="entry name" value="TAT_signal"/>
</dbReference>
<proteinExistence type="predicted"/>
<dbReference type="STRING" id="1915309.AXG55_09350"/>
<evidence type="ECO:0000313" key="2">
    <source>
        <dbReference type="Proteomes" id="UP000184731"/>
    </source>
</evidence>
<dbReference type="PROSITE" id="PS51318">
    <property type="entry name" value="TAT"/>
    <property type="match status" value="1"/>
</dbReference>
<dbReference type="OrthoDB" id="5288644at2"/>
<sequence>MTISRRDFLNGTSLAIIAGMTPLDLLGADMLPFDNYPPSLTGLRGSHAGSYESAHALAQERMKFPVDDLPVEEKYDLVIVGAGISGLSAAFFYQKKFKNAKILLLDNHDDFGGHAKRNEFKKNKTFSMGYGGSESLQSPKHLYSNTALKLLEELKIDIDKLEKHFDVSFYPKLHLSRGVFFDKENFLSDKFVSGDPTRSACDEIPPGQLHGKKIKEFINEFPMSSTDKNALIKLYTEKKDYLPKLKTEEKVAYLQKISYRDFLLKHVGISEQAVKYFQAKSHDFDTIGIDAISAYDDSRVLNLPGLDGMNLPPMDDDDLNALNDPYIYHFPDGNATIARLLVSNLMPKVTNGIKDMNSIILNKFDYTKLDLNDSLVRLRLSSTVVTVANANKGKEVPVDIGYLDKPELDSEGKLVKLGTLHRIQAKHVIMANYNMMIPYILTELPQEQKEALALNVKAPLLYTKVLISNWKSFIKLGVHEIYSPCLPYCRVKLDYPVDLGRYFHPRSPEKPIQLHMVSVPSLPEQIGKDARTQFRMGRYKLLTTSFSEFEKDIRNQLQRILAPTKLFNHEKDILGITINRWSHGYSYYLNSLFDDEDKSNNIINTARKPFGNVVIANSDADWNPYAQTAIDQAHRAVDELFSQL</sequence>
<dbReference type="AlphaFoldDB" id="A0A1L4D1N2"/>
<dbReference type="SUPFAM" id="SSF51905">
    <property type="entry name" value="FAD/NAD(P)-binding domain"/>
    <property type="match status" value="2"/>
</dbReference>
<dbReference type="RefSeq" id="WP_148697851.1">
    <property type="nucleotide sequence ID" value="NZ_CP017834.1"/>
</dbReference>
<name>A0A1L4D1N2_9BACT</name>